<evidence type="ECO:0000259" key="4">
    <source>
        <dbReference type="PROSITE" id="PS50943"/>
    </source>
</evidence>
<reference evidence="6" key="1">
    <citation type="journal article" date="2019" name="Int. J. Syst. Evol. Microbiol.">
        <title>The Global Catalogue of Microorganisms (GCM) 10K type strain sequencing project: providing services to taxonomists for standard genome sequencing and annotation.</title>
        <authorList>
            <consortium name="The Broad Institute Genomics Platform"/>
            <consortium name="The Broad Institute Genome Sequencing Center for Infectious Disease"/>
            <person name="Wu L."/>
            <person name="Ma J."/>
        </authorList>
    </citation>
    <scope>NUCLEOTIDE SEQUENCE [LARGE SCALE GENOMIC DNA]</scope>
    <source>
        <strain evidence="6">CCUG 60742</strain>
    </source>
</reference>
<dbReference type="CDD" id="cd00093">
    <property type="entry name" value="HTH_XRE"/>
    <property type="match status" value="1"/>
</dbReference>
<evidence type="ECO:0000256" key="1">
    <source>
        <dbReference type="ARBA" id="ARBA00023015"/>
    </source>
</evidence>
<dbReference type="PANTHER" id="PTHR40661">
    <property type="match status" value="1"/>
</dbReference>
<evidence type="ECO:0000313" key="6">
    <source>
        <dbReference type="Proteomes" id="UP001597073"/>
    </source>
</evidence>
<dbReference type="InterPro" id="IPR010982">
    <property type="entry name" value="Lambda_DNA-bd_dom_sf"/>
</dbReference>
<name>A0ABW2ZL41_9SPHI</name>
<dbReference type="InterPro" id="IPR001387">
    <property type="entry name" value="Cro/C1-type_HTH"/>
</dbReference>
<evidence type="ECO:0000256" key="3">
    <source>
        <dbReference type="ARBA" id="ARBA00023163"/>
    </source>
</evidence>
<dbReference type="SMART" id="SM00530">
    <property type="entry name" value="HTH_XRE"/>
    <property type="match status" value="1"/>
</dbReference>
<protein>
    <submittedName>
        <fullName evidence="5">XRE family transcriptional regulator</fullName>
    </submittedName>
</protein>
<sequence length="275" mass="31287">MKHQQLFFASNVRKLRKRKNLSQEELSNRLSMTRSKLALLESGKTLNPPLEDLLSFSDVFGIGVDTLLKVNLQKLAESEIKELEAGNDIYTTGTNIRVLATTVDKDNVDNVEFVPEKAKAGYRNGYGDPEWIAELPRYSIPGLSKHSKYRIFPISGDSMLPYPDGCQIIGEYLEDWTKIKDDTLCILILKNGEADIVFKQIENRIKKEKKILAKSLNILFQPYEIPVEDVIEIWVYKAHIACTMISHHNEIPSAHILQVMLEMKLEISKLSAALK</sequence>
<keyword evidence="1" id="KW-0805">Transcription regulation</keyword>
<dbReference type="RefSeq" id="WP_377144853.1">
    <property type="nucleotide sequence ID" value="NZ_JBHTIA010000012.1"/>
</dbReference>
<gene>
    <name evidence="5" type="ORF">ACFQZI_17695</name>
</gene>
<dbReference type="PROSITE" id="PS50943">
    <property type="entry name" value="HTH_CROC1"/>
    <property type="match status" value="1"/>
</dbReference>
<dbReference type="Proteomes" id="UP001597073">
    <property type="component" value="Unassembled WGS sequence"/>
</dbReference>
<keyword evidence="2" id="KW-0238">DNA-binding</keyword>
<dbReference type="Pfam" id="PF13560">
    <property type="entry name" value="HTH_31"/>
    <property type="match status" value="1"/>
</dbReference>
<organism evidence="5 6">
    <name type="scientific">Mucilaginibacter lutimaris</name>
    <dbReference type="NCBI Taxonomy" id="931629"/>
    <lineage>
        <taxon>Bacteria</taxon>
        <taxon>Pseudomonadati</taxon>
        <taxon>Bacteroidota</taxon>
        <taxon>Sphingobacteriia</taxon>
        <taxon>Sphingobacteriales</taxon>
        <taxon>Sphingobacteriaceae</taxon>
        <taxon>Mucilaginibacter</taxon>
    </lineage>
</organism>
<dbReference type="Gene3D" id="1.10.260.40">
    <property type="entry name" value="lambda repressor-like DNA-binding domains"/>
    <property type="match status" value="1"/>
</dbReference>
<evidence type="ECO:0000256" key="2">
    <source>
        <dbReference type="ARBA" id="ARBA00023125"/>
    </source>
</evidence>
<dbReference type="SUPFAM" id="SSF47413">
    <property type="entry name" value="lambda repressor-like DNA-binding domains"/>
    <property type="match status" value="1"/>
</dbReference>
<accession>A0ABW2ZL41</accession>
<keyword evidence="6" id="KW-1185">Reference proteome</keyword>
<keyword evidence="3" id="KW-0804">Transcription</keyword>
<comment type="caution">
    <text evidence="5">The sequence shown here is derived from an EMBL/GenBank/DDBJ whole genome shotgun (WGS) entry which is preliminary data.</text>
</comment>
<dbReference type="PANTHER" id="PTHR40661:SF3">
    <property type="entry name" value="FELS-1 PROPHAGE TRANSCRIPTIONAL REGULATOR"/>
    <property type="match status" value="1"/>
</dbReference>
<feature type="domain" description="HTH cro/C1-type" evidence="4">
    <location>
        <begin position="12"/>
        <end position="67"/>
    </location>
</feature>
<dbReference type="Gene3D" id="2.10.109.10">
    <property type="entry name" value="Umud Fragment, subunit A"/>
    <property type="match status" value="1"/>
</dbReference>
<evidence type="ECO:0000313" key="5">
    <source>
        <dbReference type="EMBL" id="MFD0766700.1"/>
    </source>
</evidence>
<proteinExistence type="predicted"/>
<dbReference type="EMBL" id="JBHTIA010000012">
    <property type="protein sequence ID" value="MFD0766700.1"/>
    <property type="molecule type" value="Genomic_DNA"/>
</dbReference>